<evidence type="ECO:0000313" key="5">
    <source>
        <dbReference type="Proteomes" id="UP000655225"/>
    </source>
</evidence>
<dbReference type="PANTHER" id="PTHR24186">
    <property type="entry name" value="PROTEIN PHOSPHATASE 1 REGULATORY SUBUNIT"/>
    <property type="match status" value="1"/>
</dbReference>
<protein>
    <submittedName>
        <fullName evidence="4">Uncharacterized protein</fullName>
    </submittedName>
</protein>
<proteinExistence type="predicted"/>
<dbReference type="PROSITE" id="PS50297">
    <property type="entry name" value="ANK_REP_REGION"/>
    <property type="match status" value="1"/>
</dbReference>
<dbReference type="InterPro" id="IPR002110">
    <property type="entry name" value="Ankyrin_rpt"/>
</dbReference>
<accession>A0A834YRE8</accession>
<dbReference type="EMBL" id="JABCRI010000016">
    <property type="protein sequence ID" value="KAF8391811.1"/>
    <property type="molecule type" value="Genomic_DNA"/>
</dbReference>
<organism evidence="4 5">
    <name type="scientific">Tetracentron sinense</name>
    <name type="common">Spur-leaf</name>
    <dbReference type="NCBI Taxonomy" id="13715"/>
    <lineage>
        <taxon>Eukaryota</taxon>
        <taxon>Viridiplantae</taxon>
        <taxon>Streptophyta</taxon>
        <taxon>Embryophyta</taxon>
        <taxon>Tracheophyta</taxon>
        <taxon>Spermatophyta</taxon>
        <taxon>Magnoliopsida</taxon>
        <taxon>Trochodendrales</taxon>
        <taxon>Trochodendraceae</taxon>
        <taxon>Tetracentron</taxon>
    </lineage>
</organism>
<comment type="caution">
    <text evidence="4">The sequence shown here is derived from an EMBL/GenBank/DDBJ whole genome shotgun (WGS) entry which is preliminary data.</text>
</comment>
<keyword evidence="2 3" id="KW-0040">ANK repeat</keyword>
<dbReference type="OrthoDB" id="303876at2759"/>
<dbReference type="GO" id="GO:0005886">
    <property type="term" value="C:plasma membrane"/>
    <property type="evidence" value="ECO:0007669"/>
    <property type="project" value="TreeGrafter"/>
</dbReference>
<dbReference type="PROSITE" id="PS50088">
    <property type="entry name" value="ANK_REPEAT"/>
    <property type="match status" value="1"/>
</dbReference>
<dbReference type="SUPFAM" id="SSF48403">
    <property type="entry name" value="Ankyrin repeat"/>
    <property type="match status" value="1"/>
</dbReference>
<evidence type="ECO:0000256" key="3">
    <source>
        <dbReference type="PROSITE-ProRule" id="PRU00023"/>
    </source>
</evidence>
<feature type="repeat" description="ANK" evidence="3">
    <location>
        <begin position="281"/>
        <end position="313"/>
    </location>
</feature>
<sequence>MDPRLYKAAARFRKVNLIKEDADDIEEVDDLIKECADLIKRVKEENPNLLLGVTPMGNTVFHLAAKVGEWDLVEEGTTQSCMRLYDTVTKMLTEKAPELWCVVNEAGESPLYLAAKGGLIEIVHQVVLESSHPYPHGGPNGLTALHATVIWGHYDITILLVKKKPELIKEQDIYGRTALHYVASYYEYSCVEVAKLLLEKDSSVAYIQDKDDRSPLHFAAGKGYQDISREIIAKYPDTIDMVDKRGQNAFHVCIGKAHLWVLRYLMKDVRDDEVLNQKDNDGNTPLHLAVISGNPDLVESMLEKKGRVDTDTMKKDNFTPMDLAIRGENASKQEIQVYKHLRDAGAKIGIVEPFNEKDEKDWDLVNAQKDAEDKEIYLWQRMP</sequence>
<dbReference type="Pfam" id="PF12796">
    <property type="entry name" value="Ank_2"/>
    <property type="match status" value="2"/>
</dbReference>
<evidence type="ECO:0000256" key="2">
    <source>
        <dbReference type="ARBA" id="ARBA00023043"/>
    </source>
</evidence>
<evidence type="ECO:0000256" key="1">
    <source>
        <dbReference type="ARBA" id="ARBA00022737"/>
    </source>
</evidence>
<dbReference type="Gene3D" id="1.25.40.20">
    <property type="entry name" value="Ankyrin repeat-containing domain"/>
    <property type="match status" value="1"/>
</dbReference>
<dbReference type="InterPro" id="IPR036770">
    <property type="entry name" value="Ankyrin_rpt-contain_sf"/>
</dbReference>
<dbReference type="OMA" id="MWDITRT"/>
<reference evidence="4 5" key="1">
    <citation type="submission" date="2020-04" db="EMBL/GenBank/DDBJ databases">
        <title>Plant Genome Project.</title>
        <authorList>
            <person name="Zhang R.-G."/>
        </authorList>
    </citation>
    <scope>NUCLEOTIDE SEQUENCE [LARGE SCALE GENOMIC DNA]</scope>
    <source>
        <strain evidence="4">YNK0</strain>
        <tissue evidence="4">Leaf</tissue>
    </source>
</reference>
<keyword evidence="1" id="KW-0677">Repeat</keyword>
<dbReference type="PANTHER" id="PTHR24186:SF46">
    <property type="entry name" value="PROTEIN ACCELERATED CELL DEATH 6-LIKE"/>
    <property type="match status" value="1"/>
</dbReference>
<dbReference type="AlphaFoldDB" id="A0A834YRE8"/>
<gene>
    <name evidence="4" type="ORF">HHK36_022045</name>
</gene>
<dbReference type="SMART" id="SM00248">
    <property type="entry name" value="ANK"/>
    <property type="match status" value="7"/>
</dbReference>
<dbReference type="Proteomes" id="UP000655225">
    <property type="component" value="Unassembled WGS sequence"/>
</dbReference>
<evidence type="ECO:0000313" key="4">
    <source>
        <dbReference type="EMBL" id="KAF8391811.1"/>
    </source>
</evidence>
<keyword evidence="5" id="KW-1185">Reference proteome</keyword>
<name>A0A834YRE8_TETSI</name>